<reference evidence="3" key="1">
    <citation type="journal article" date="2019" name="Int. J. Syst. Evol. Microbiol.">
        <title>The Global Catalogue of Microorganisms (GCM) 10K type strain sequencing project: providing services to taxonomists for standard genome sequencing and annotation.</title>
        <authorList>
            <consortium name="The Broad Institute Genomics Platform"/>
            <consortium name="The Broad Institute Genome Sequencing Center for Infectious Disease"/>
            <person name="Wu L."/>
            <person name="Ma J."/>
        </authorList>
    </citation>
    <scope>NUCLEOTIDE SEQUENCE [LARGE SCALE GENOMIC DNA]</scope>
    <source>
        <strain evidence="3">CGMCC 1.16326</strain>
    </source>
</reference>
<dbReference type="InterPro" id="IPR041359">
    <property type="entry name" value="MetOD1"/>
</dbReference>
<dbReference type="Proteomes" id="UP001596104">
    <property type="component" value="Unassembled WGS sequence"/>
</dbReference>
<evidence type="ECO:0000313" key="2">
    <source>
        <dbReference type="EMBL" id="MFC5392387.1"/>
    </source>
</evidence>
<keyword evidence="3" id="KW-1185">Reference proteome</keyword>
<dbReference type="RefSeq" id="WP_377007140.1">
    <property type="nucleotide sequence ID" value="NZ_JBHSLV010000009.1"/>
</dbReference>
<dbReference type="EMBL" id="JBHSLV010000009">
    <property type="protein sequence ID" value="MFC5392387.1"/>
    <property type="molecule type" value="Genomic_DNA"/>
</dbReference>
<dbReference type="Pfam" id="PF18546">
    <property type="entry name" value="MetOD1"/>
    <property type="match status" value="1"/>
</dbReference>
<proteinExistence type="predicted"/>
<protein>
    <submittedName>
        <fullName evidence="2">Methanogen output domain 1-containing protein</fullName>
    </submittedName>
</protein>
<gene>
    <name evidence="2" type="ORF">ACFPPC_06990</name>
</gene>
<organism evidence="2 3">
    <name type="scientific">Bosea vestrisii</name>
    <dbReference type="NCBI Taxonomy" id="151416"/>
    <lineage>
        <taxon>Bacteria</taxon>
        <taxon>Pseudomonadati</taxon>
        <taxon>Pseudomonadota</taxon>
        <taxon>Alphaproteobacteria</taxon>
        <taxon>Hyphomicrobiales</taxon>
        <taxon>Boseaceae</taxon>
        <taxon>Bosea</taxon>
    </lineage>
</organism>
<accession>A0ABW0H7P3</accession>
<name>A0ABW0H7P3_9HYPH</name>
<evidence type="ECO:0000313" key="3">
    <source>
        <dbReference type="Proteomes" id="UP001596104"/>
    </source>
</evidence>
<evidence type="ECO:0000259" key="1">
    <source>
        <dbReference type="Pfam" id="PF18546"/>
    </source>
</evidence>
<sequence>MNPSIADTSPNIGALDIDFDHQGLFSTLVADLAELLESIAGVEDACAYVSGIAARLGTDIEKQYKSALGVQHLSRDQLIEVLIDLKNRAGGAFSVIEQDEDRVVFGNCSCPLGRAAANHPSLCMVTSNIFGRLSANAIGYAAVDLEETIARGAAQCRVVLHLKRTEPGPETREYFRDDASTASA</sequence>
<feature type="domain" description="Metanogen output" evidence="1">
    <location>
        <begin position="33"/>
        <end position="160"/>
    </location>
</feature>
<comment type="caution">
    <text evidence="2">The sequence shown here is derived from an EMBL/GenBank/DDBJ whole genome shotgun (WGS) entry which is preliminary data.</text>
</comment>